<name>A0A0D6ERM1_SPOSA</name>
<dbReference type="PANTHER" id="PTHR47381">
    <property type="entry name" value="ALPHA/BETA-HYDROLASES SUPERFAMILY PROTEIN"/>
    <property type="match status" value="1"/>
</dbReference>
<dbReference type="InterPro" id="IPR029058">
    <property type="entry name" value="AB_hydrolase_fold"/>
</dbReference>
<feature type="compositionally biased region" description="Basic and acidic residues" evidence="1">
    <location>
        <begin position="107"/>
        <end position="121"/>
    </location>
</feature>
<keyword evidence="3" id="KW-1185">Reference proteome</keyword>
<accession>A0A0D6ERM1</accession>
<organism evidence="2 3">
    <name type="scientific">Sporidiobolus salmonicolor</name>
    <name type="common">Yeast-like fungus</name>
    <name type="synonym">Sporobolomyces salmonicolor</name>
    <dbReference type="NCBI Taxonomy" id="5005"/>
    <lineage>
        <taxon>Eukaryota</taxon>
        <taxon>Fungi</taxon>
        <taxon>Dikarya</taxon>
        <taxon>Basidiomycota</taxon>
        <taxon>Pucciniomycotina</taxon>
        <taxon>Microbotryomycetes</taxon>
        <taxon>Sporidiobolales</taxon>
        <taxon>Sporidiobolaceae</taxon>
        <taxon>Sporobolomyces</taxon>
    </lineage>
</organism>
<gene>
    <name evidence="2" type="primary">SPOSA6832_04605</name>
</gene>
<dbReference type="SUPFAM" id="SSF53474">
    <property type="entry name" value="alpha/beta-Hydrolases"/>
    <property type="match status" value="1"/>
</dbReference>
<reference evidence="3" key="1">
    <citation type="submission" date="2015-02" db="EMBL/GenBank/DDBJ databases">
        <authorList>
            <person name="Gon?alves P."/>
        </authorList>
    </citation>
    <scope>NUCLEOTIDE SEQUENCE [LARGE SCALE GENOMIC DNA]</scope>
</reference>
<dbReference type="EMBL" id="CENE01000034">
    <property type="protein sequence ID" value="CEQ42747.1"/>
    <property type="molecule type" value="Genomic_DNA"/>
</dbReference>
<dbReference type="AlphaFoldDB" id="A0A0D6ERM1"/>
<proteinExistence type="predicted"/>
<evidence type="ECO:0000313" key="2">
    <source>
        <dbReference type="EMBL" id="CEQ42747.1"/>
    </source>
</evidence>
<evidence type="ECO:0000256" key="1">
    <source>
        <dbReference type="SAM" id="MobiDB-lite"/>
    </source>
</evidence>
<protein>
    <submittedName>
        <fullName evidence="2">SPOSA6832_04605-mRNA-1:cds</fullName>
    </submittedName>
</protein>
<dbReference type="Gene3D" id="3.40.50.1820">
    <property type="entry name" value="alpha/beta hydrolase"/>
    <property type="match status" value="1"/>
</dbReference>
<dbReference type="Proteomes" id="UP000243876">
    <property type="component" value="Unassembled WGS sequence"/>
</dbReference>
<dbReference type="PANTHER" id="PTHR47381:SF3">
    <property type="entry name" value="ALPHA_BETA-HYDROLASES SUPERFAMILY PROTEIN"/>
    <property type="match status" value="1"/>
</dbReference>
<dbReference type="OrthoDB" id="2152248at2759"/>
<sequence>MSSASSSPPLLEPTPHTLGGISLSLYGFDSLSSASDAKPVAILFLLHGRLGSAAHKSINRFASSLLAPPPGVDANAREKDLLVVAFDQRNHGGREVARARNLGWSEGGKKRTKEREELGMKEDELDNPSHAVDMMSIQTGTSRDVSFLIDFLPSSLFPNDERRIVDWYCAGISLGGHATWLALAHDPRLSLGIPIIGSPSTLTLLSHRATTQIAAPMGPLPVSAPYFPSSFLALLKRLDPDQVDLGVWKGRKLLVMSGAEDELVNFVHGGTHAFVQRLEKEGACERVEVWVQPQTGHACTSEMIERAREFVWRYGLCSAIAPGSPATPKGKM</sequence>
<evidence type="ECO:0000313" key="3">
    <source>
        <dbReference type="Proteomes" id="UP000243876"/>
    </source>
</evidence>
<feature type="region of interest" description="Disordered" evidence="1">
    <location>
        <begin position="98"/>
        <end position="121"/>
    </location>
</feature>